<dbReference type="SUPFAM" id="SSF49452">
    <property type="entry name" value="Starch-binding domain-like"/>
    <property type="match status" value="1"/>
</dbReference>
<dbReference type="EMBL" id="QQAH01000006">
    <property type="protein sequence ID" value="RDD82284.1"/>
    <property type="molecule type" value="Genomic_DNA"/>
</dbReference>
<dbReference type="GO" id="GO:0009279">
    <property type="term" value="C:cell outer membrane"/>
    <property type="evidence" value="ECO:0007669"/>
    <property type="project" value="UniProtKB-SubCell"/>
</dbReference>
<evidence type="ECO:0000256" key="6">
    <source>
        <dbReference type="ARBA" id="ARBA00023237"/>
    </source>
</evidence>
<keyword evidence="4" id="KW-0812">Transmembrane</keyword>
<evidence type="ECO:0000256" key="3">
    <source>
        <dbReference type="ARBA" id="ARBA00022452"/>
    </source>
</evidence>
<feature type="chain" id="PRO_5017076812" evidence="7">
    <location>
        <begin position="27"/>
        <end position="1011"/>
    </location>
</feature>
<dbReference type="GO" id="GO:0015344">
    <property type="term" value="F:siderophore uptake transmembrane transporter activity"/>
    <property type="evidence" value="ECO:0007669"/>
    <property type="project" value="TreeGrafter"/>
</dbReference>
<dbReference type="InterPro" id="IPR012910">
    <property type="entry name" value="Plug_dom"/>
</dbReference>
<dbReference type="Gene3D" id="2.170.130.10">
    <property type="entry name" value="TonB-dependent receptor, plug domain"/>
    <property type="match status" value="1"/>
</dbReference>
<sequence length="1011" mass="109637">MKNGKPLSKRMLTWAIGLGLSCSVLAQSTTGSIFGQAPSESGDSVLIKSSSGLTREIAVDNRGRYAATQLPLGSYTVTLQHNGQTVETRENIAIKVGAGTEVSFTVDKAKNLSGINVTANALPAIDVSSVDSRTVITADQLAKIPLGRSSEAIALLAPGVVNNGGSFTGPTGNSLVSFGGSAANENAYYINGFNTTDPLRGFGGLSVPYGAIDQQEVYTGGYSAQYGRSDGGVINVVGKRGTNDWHFGAQLLWEPSFARASTRDRYYANGLPATPKAGNLYSPDSENKSWATTVSAYAGGPLIKDKLFFFLAGEYERQQGNQVNPVSGYASTKPYVDYRNSDPRWYGKLDWNITDSHILELTGASDKQKTSGSVYRYDFINRKRGSFINYNDNTKTGGDIYTAKYTGYLTDNLTVTALYGQLKTTNYDVPGGYNSSLTYIDGLTNQNPALNRGIARGNGQTVLSLFNPGRGNKTTNTRIDISYKLGEHTLSAGIDNQGSRAIKQGSATSGPAYSWSYGQGDPNTPISTGLGVPATIGFPNGAGGYYVIRDVASSLATVRSSQRAQYIEDKWQLNDRWLLSLGLRNDQFKNFNSHSEAFITQHKPQWAPRLGAGWDVYGDSSFKIYANAGRYYLGLPLNPALNAAGGALSTSQYFTYSGIAADGTPTGLTALSAPVSANNYFGQLPDPKTVAAQHLKSEYQDEFIVGFSKTLDTNWVYGAKLTQRILRNAIDDYCDIDRVLAKAGSLGYQVTTHSNPVSCWLINPGRANTFTLVDTSGHHVSVPLTHTEFGFQQLKRRYYGLESFLEHPFDGHWYGKLTYVFSRSYGNTEGQVRSDLYSESRGTGQTAASTTEDWDNAYVMEYTNGVQNNDHKHQIKLFGYYQIAPEWLVSGNLSVISGAPKACLGYYGASHADPAGYGNTYHYCNGQPSPPGSHGSLPWIHQLDLGVTYRPAFAASRLAFSANVFNLLNEQRVTGIFPNAESSPNKANPLYGTPTSRQLPRYARLSVSYDY</sequence>
<keyword evidence="6" id="KW-0998">Cell outer membrane</keyword>
<keyword evidence="5" id="KW-0472">Membrane</keyword>
<dbReference type="InterPro" id="IPR039426">
    <property type="entry name" value="TonB-dep_rcpt-like"/>
</dbReference>
<dbReference type="GO" id="GO:0044718">
    <property type="term" value="P:siderophore transmembrane transport"/>
    <property type="evidence" value="ECO:0007669"/>
    <property type="project" value="TreeGrafter"/>
</dbReference>
<evidence type="ECO:0000256" key="1">
    <source>
        <dbReference type="ARBA" id="ARBA00004571"/>
    </source>
</evidence>
<feature type="domain" description="TonB-dependent transporter Oar-like beta-barrel" evidence="9">
    <location>
        <begin position="340"/>
        <end position="883"/>
    </location>
</feature>
<dbReference type="Pfam" id="PF25183">
    <property type="entry name" value="OMP_b-brl_4"/>
    <property type="match status" value="1"/>
</dbReference>
<organism evidence="10 11">
    <name type="scientific">Dyella tabacisoli</name>
    <dbReference type="NCBI Taxonomy" id="2282381"/>
    <lineage>
        <taxon>Bacteria</taxon>
        <taxon>Pseudomonadati</taxon>
        <taxon>Pseudomonadota</taxon>
        <taxon>Gammaproteobacteria</taxon>
        <taxon>Lysobacterales</taxon>
        <taxon>Rhodanobacteraceae</taxon>
        <taxon>Dyella</taxon>
    </lineage>
</organism>
<protein>
    <submittedName>
        <fullName evidence="10">TonB-dependent receptor</fullName>
    </submittedName>
</protein>
<evidence type="ECO:0000256" key="4">
    <source>
        <dbReference type="ARBA" id="ARBA00022692"/>
    </source>
</evidence>
<keyword evidence="11" id="KW-1185">Reference proteome</keyword>
<evidence type="ECO:0000313" key="11">
    <source>
        <dbReference type="Proteomes" id="UP000253782"/>
    </source>
</evidence>
<evidence type="ECO:0000256" key="7">
    <source>
        <dbReference type="SAM" id="SignalP"/>
    </source>
</evidence>
<reference evidence="10 11" key="1">
    <citation type="submission" date="2018-07" db="EMBL/GenBank/DDBJ databases">
        <title>Dyella tabacisoli L4-6T, whole genome shotgun sequence.</title>
        <authorList>
            <person name="Zhou X.-K."/>
            <person name="Li W.-J."/>
            <person name="Duan Y.-Q."/>
        </authorList>
    </citation>
    <scope>NUCLEOTIDE SEQUENCE [LARGE SCALE GENOMIC DNA]</scope>
    <source>
        <strain evidence="10 11">L4-6</strain>
    </source>
</reference>
<dbReference type="Gene3D" id="2.40.170.20">
    <property type="entry name" value="TonB-dependent receptor, beta-barrel domain"/>
    <property type="match status" value="1"/>
</dbReference>
<dbReference type="PANTHER" id="PTHR30069">
    <property type="entry name" value="TONB-DEPENDENT OUTER MEMBRANE RECEPTOR"/>
    <property type="match status" value="1"/>
</dbReference>
<feature type="domain" description="TonB-dependent receptor plug" evidence="8">
    <location>
        <begin position="131"/>
        <end position="232"/>
    </location>
</feature>
<evidence type="ECO:0000313" key="10">
    <source>
        <dbReference type="EMBL" id="RDD82284.1"/>
    </source>
</evidence>
<dbReference type="GO" id="GO:0030246">
    <property type="term" value="F:carbohydrate binding"/>
    <property type="evidence" value="ECO:0007669"/>
    <property type="project" value="InterPro"/>
</dbReference>
<dbReference type="PANTHER" id="PTHR30069:SF46">
    <property type="entry name" value="OAR PROTEIN"/>
    <property type="match status" value="1"/>
</dbReference>
<evidence type="ECO:0000259" key="9">
    <source>
        <dbReference type="Pfam" id="PF25183"/>
    </source>
</evidence>
<dbReference type="InterPro" id="IPR036942">
    <property type="entry name" value="Beta-barrel_TonB_sf"/>
</dbReference>
<feature type="signal peptide" evidence="7">
    <location>
        <begin position="1"/>
        <end position="26"/>
    </location>
</feature>
<dbReference type="Proteomes" id="UP000253782">
    <property type="component" value="Unassembled WGS sequence"/>
</dbReference>
<keyword evidence="7" id="KW-0732">Signal</keyword>
<accession>A0A369UNE8</accession>
<evidence type="ECO:0000256" key="2">
    <source>
        <dbReference type="ARBA" id="ARBA00022448"/>
    </source>
</evidence>
<dbReference type="InterPro" id="IPR057601">
    <property type="entry name" value="Oar-like_b-barrel"/>
</dbReference>
<dbReference type="SUPFAM" id="SSF56935">
    <property type="entry name" value="Porins"/>
    <property type="match status" value="1"/>
</dbReference>
<dbReference type="InterPro" id="IPR037066">
    <property type="entry name" value="Plug_dom_sf"/>
</dbReference>
<dbReference type="PROSITE" id="PS51257">
    <property type="entry name" value="PROKAR_LIPOPROTEIN"/>
    <property type="match status" value="1"/>
</dbReference>
<gene>
    <name evidence="10" type="ORF">DVJ77_07640</name>
</gene>
<dbReference type="RefSeq" id="WP_114844904.1">
    <property type="nucleotide sequence ID" value="NZ_JBHSPE010000008.1"/>
</dbReference>
<name>A0A369UNE8_9GAMM</name>
<dbReference type="InterPro" id="IPR013784">
    <property type="entry name" value="Carb-bd-like_fold"/>
</dbReference>
<dbReference type="AlphaFoldDB" id="A0A369UNE8"/>
<keyword evidence="10" id="KW-0675">Receptor</keyword>
<evidence type="ECO:0000259" key="8">
    <source>
        <dbReference type="Pfam" id="PF07715"/>
    </source>
</evidence>
<keyword evidence="3" id="KW-1134">Transmembrane beta strand</keyword>
<dbReference type="OrthoDB" id="9768147at2"/>
<comment type="subcellular location">
    <subcellularLocation>
        <location evidence="1">Cell outer membrane</location>
        <topology evidence="1">Multi-pass membrane protein</topology>
    </subcellularLocation>
</comment>
<evidence type="ECO:0000256" key="5">
    <source>
        <dbReference type="ARBA" id="ARBA00023136"/>
    </source>
</evidence>
<comment type="caution">
    <text evidence="10">The sequence shown here is derived from an EMBL/GenBank/DDBJ whole genome shotgun (WGS) entry which is preliminary data.</text>
</comment>
<dbReference type="Pfam" id="PF07715">
    <property type="entry name" value="Plug"/>
    <property type="match status" value="1"/>
</dbReference>
<proteinExistence type="predicted"/>
<keyword evidence="2" id="KW-0813">Transport</keyword>